<feature type="domain" description="Mos1 transposase HTH" evidence="1">
    <location>
        <begin position="6"/>
        <end position="52"/>
    </location>
</feature>
<gene>
    <name evidence="2" type="primary">jg3322</name>
    <name evidence="2" type="ORF">PAEG_LOCUS17708</name>
</gene>
<accession>A0A8S4RS77</accession>
<evidence type="ECO:0000259" key="1">
    <source>
        <dbReference type="Pfam" id="PF17906"/>
    </source>
</evidence>
<protein>
    <submittedName>
        <fullName evidence="2">Jg3322 protein</fullName>
    </submittedName>
</protein>
<proteinExistence type="predicted"/>
<dbReference type="InterPro" id="IPR041426">
    <property type="entry name" value="Mos1_HTH"/>
</dbReference>
<dbReference type="OrthoDB" id="616263at2759"/>
<dbReference type="Proteomes" id="UP000838756">
    <property type="component" value="Unassembled WGS sequence"/>
</dbReference>
<reference evidence="2" key="1">
    <citation type="submission" date="2022-03" db="EMBL/GenBank/DDBJ databases">
        <authorList>
            <person name="Lindestad O."/>
        </authorList>
    </citation>
    <scope>NUCLEOTIDE SEQUENCE</scope>
</reference>
<name>A0A8S4RS77_9NEOP</name>
<dbReference type="Gene3D" id="1.10.10.1450">
    <property type="match status" value="1"/>
</dbReference>
<dbReference type="AlphaFoldDB" id="A0A8S4RS77"/>
<organism evidence="2 3">
    <name type="scientific">Pararge aegeria aegeria</name>
    <dbReference type="NCBI Taxonomy" id="348720"/>
    <lineage>
        <taxon>Eukaryota</taxon>
        <taxon>Metazoa</taxon>
        <taxon>Ecdysozoa</taxon>
        <taxon>Arthropoda</taxon>
        <taxon>Hexapoda</taxon>
        <taxon>Insecta</taxon>
        <taxon>Pterygota</taxon>
        <taxon>Neoptera</taxon>
        <taxon>Endopterygota</taxon>
        <taxon>Lepidoptera</taxon>
        <taxon>Glossata</taxon>
        <taxon>Ditrysia</taxon>
        <taxon>Papilionoidea</taxon>
        <taxon>Nymphalidae</taxon>
        <taxon>Satyrinae</taxon>
        <taxon>Satyrini</taxon>
        <taxon>Parargina</taxon>
        <taxon>Pararge</taxon>
    </lineage>
</organism>
<dbReference type="EMBL" id="CAKXAJ010025574">
    <property type="protein sequence ID" value="CAH2241261.1"/>
    <property type="molecule type" value="Genomic_DNA"/>
</dbReference>
<dbReference type="Pfam" id="PF17906">
    <property type="entry name" value="HTH_48"/>
    <property type="match status" value="1"/>
</dbReference>
<evidence type="ECO:0000313" key="3">
    <source>
        <dbReference type="Proteomes" id="UP000838756"/>
    </source>
</evidence>
<keyword evidence="3" id="KW-1185">Reference proteome</keyword>
<comment type="caution">
    <text evidence="2">The sequence shown here is derived from an EMBL/GenBank/DDBJ whole genome shotgun (WGS) entry which is preliminary data.</text>
</comment>
<sequence>MENLKYRVIYVYEYHRGTCTAETAQRVNEIYCGGVAKENTVRFLFQRFLYGNFDPRGQPESKVENEGLKAIVETDPSQTTRIHSRRWQFDMRQRLQASKSCTKTTGSVYSMQQIVLDDYHAKTSRSKAEDVVCECS</sequence>
<evidence type="ECO:0000313" key="2">
    <source>
        <dbReference type="EMBL" id="CAH2241261.1"/>
    </source>
</evidence>